<sequence length="60" mass="6422">MKSFLTLSLALLCSFAALAQTAPGPGPRPGQKKGTHAGEHRKKGSHRGQHRHKGMRAGQH</sequence>
<protein>
    <submittedName>
        <fullName evidence="3">Uncharacterized protein</fullName>
    </submittedName>
</protein>
<dbReference type="EMBL" id="JACXAC010000001">
    <property type="protein sequence ID" value="MBD2721066.1"/>
    <property type="molecule type" value="Genomic_DNA"/>
</dbReference>
<gene>
    <name evidence="3" type="ORF">IC234_02930</name>
</gene>
<comment type="caution">
    <text evidence="3">The sequence shown here is derived from an EMBL/GenBank/DDBJ whole genome shotgun (WGS) entry which is preliminary data.</text>
</comment>
<dbReference type="Proteomes" id="UP000606003">
    <property type="component" value="Unassembled WGS sequence"/>
</dbReference>
<proteinExistence type="predicted"/>
<name>A0ABR8JQI9_9BACT</name>
<evidence type="ECO:0000313" key="4">
    <source>
        <dbReference type="Proteomes" id="UP000606003"/>
    </source>
</evidence>
<accession>A0ABR8JQI9</accession>
<evidence type="ECO:0000256" key="1">
    <source>
        <dbReference type="SAM" id="MobiDB-lite"/>
    </source>
</evidence>
<dbReference type="RefSeq" id="WP_190922327.1">
    <property type="nucleotide sequence ID" value="NZ_JACXAC010000001.1"/>
</dbReference>
<keyword evidence="2" id="KW-0732">Signal</keyword>
<feature type="compositionally biased region" description="Basic residues" evidence="1">
    <location>
        <begin position="30"/>
        <end position="60"/>
    </location>
</feature>
<evidence type="ECO:0000256" key="2">
    <source>
        <dbReference type="SAM" id="SignalP"/>
    </source>
</evidence>
<feature type="chain" id="PRO_5046148609" evidence="2">
    <location>
        <begin position="20"/>
        <end position="60"/>
    </location>
</feature>
<organism evidence="3 4">
    <name type="scientific">Hymenobacter armeniacus</name>
    <dbReference type="NCBI Taxonomy" id="2771358"/>
    <lineage>
        <taxon>Bacteria</taxon>
        <taxon>Pseudomonadati</taxon>
        <taxon>Bacteroidota</taxon>
        <taxon>Cytophagia</taxon>
        <taxon>Cytophagales</taxon>
        <taxon>Hymenobacteraceae</taxon>
        <taxon>Hymenobacter</taxon>
    </lineage>
</organism>
<evidence type="ECO:0000313" key="3">
    <source>
        <dbReference type="EMBL" id="MBD2721066.1"/>
    </source>
</evidence>
<reference evidence="3 4" key="1">
    <citation type="submission" date="2020-09" db="EMBL/GenBank/DDBJ databases">
        <authorList>
            <person name="Kim M.K."/>
        </authorList>
    </citation>
    <scope>NUCLEOTIDE SEQUENCE [LARGE SCALE GENOMIC DNA]</scope>
    <source>
        <strain evidence="3 4">BT189</strain>
    </source>
</reference>
<feature type="signal peptide" evidence="2">
    <location>
        <begin position="1"/>
        <end position="19"/>
    </location>
</feature>
<keyword evidence="4" id="KW-1185">Reference proteome</keyword>
<feature type="region of interest" description="Disordered" evidence="1">
    <location>
        <begin position="20"/>
        <end position="60"/>
    </location>
</feature>